<evidence type="ECO:0000313" key="1">
    <source>
        <dbReference type="EMBL" id="SVD50973.1"/>
    </source>
</evidence>
<organism evidence="1">
    <name type="scientific">marine metagenome</name>
    <dbReference type="NCBI Taxonomy" id="408172"/>
    <lineage>
        <taxon>unclassified sequences</taxon>
        <taxon>metagenomes</taxon>
        <taxon>ecological metagenomes</taxon>
    </lineage>
</organism>
<dbReference type="AlphaFoldDB" id="A0A382VWT5"/>
<name>A0A382VWT5_9ZZZZ</name>
<gene>
    <name evidence="1" type="ORF">METZ01_LOCUS403827</name>
</gene>
<accession>A0A382VWT5</accession>
<dbReference type="EMBL" id="UINC01155237">
    <property type="protein sequence ID" value="SVD50973.1"/>
    <property type="molecule type" value="Genomic_DNA"/>
</dbReference>
<sequence length="174" mass="20373">MISLKRNTKGEFVEAKGRRVQRKSIYEPYQTEEFRLSRGKFEDFLSCARCFYLDRVCGLASPGTPGWALNSLTDDLLKKEFDICRDQAVPHRLFEKFDLYNIVPFKHANMDRWRDSLRRGLEFRIDGSGILLTGGIDDLWFNQKSEEVIVLDYKSQASSYPVRTRPYLDGTYHQ</sequence>
<evidence type="ECO:0008006" key="2">
    <source>
        <dbReference type="Google" id="ProtNLM"/>
    </source>
</evidence>
<reference evidence="1" key="1">
    <citation type="submission" date="2018-05" db="EMBL/GenBank/DDBJ databases">
        <authorList>
            <person name="Lanie J.A."/>
            <person name="Ng W.-L."/>
            <person name="Kazmierczak K.M."/>
            <person name="Andrzejewski T.M."/>
            <person name="Davidsen T.M."/>
            <person name="Wayne K.J."/>
            <person name="Tettelin H."/>
            <person name="Glass J.I."/>
            <person name="Rusch D."/>
            <person name="Podicherti R."/>
            <person name="Tsui H.-C.T."/>
            <person name="Winkler M.E."/>
        </authorList>
    </citation>
    <scope>NUCLEOTIDE SEQUENCE</scope>
</reference>
<protein>
    <recommendedName>
        <fullName evidence="2">PD-(D/E)XK endonuclease-like domain-containing protein</fullName>
    </recommendedName>
</protein>
<feature type="non-terminal residue" evidence="1">
    <location>
        <position position="174"/>
    </location>
</feature>
<proteinExistence type="predicted"/>